<dbReference type="EC" id="6.1.1.20" evidence="2"/>
<dbReference type="InterPro" id="IPR045060">
    <property type="entry name" value="Phe-tRNA-ligase_IIc_bsu"/>
</dbReference>
<dbReference type="Pfam" id="PF03147">
    <property type="entry name" value="FDX-ACB"/>
    <property type="match status" value="1"/>
</dbReference>
<dbReference type="InterPro" id="IPR009061">
    <property type="entry name" value="DNA-bd_dom_put_sf"/>
</dbReference>
<dbReference type="Gene3D" id="3.30.56.10">
    <property type="match status" value="2"/>
</dbReference>
<dbReference type="GO" id="GO:0003723">
    <property type="term" value="F:RNA binding"/>
    <property type="evidence" value="ECO:0007669"/>
    <property type="project" value="InterPro"/>
</dbReference>
<keyword evidence="6" id="KW-0067">ATP-binding</keyword>
<feature type="domain" description="FDX-ACB" evidence="10">
    <location>
        <begin position="579"/>
        <end position="666"/>
    </location>
</feature>
<evidence type="ECO:0000256" key="7">
    <source>
        <dbReference type="ARBA" id="ARBA00022842"/>
    </source>
</evidence>
<sequence>MKFAWKNLNYFINLKCLKLEETIKYLTLAGFEIDNIEKNTIIEDQVITLSNTTNRKEINSIFNLANEISIIFNLKLKIKTILSSKDKINLKQKKYKKIKYIKFNIITNIENKSSPEWLKNYLFGCNKKVQFLLKDIEEYIKVKWGQKVLFFDLTKIKLNTVNYKLIKSHRTFSENEMIDYNKERLFSITKYDILVNKKYVYDKNTSNIMLCYFVCNDDHNIVESISMFNNIHYEIIKTISRLGKGIIQKSQYNINKFSEKRKKITIHKNYIKQILGPLNKSSRKLLSNQQIKISLNQMKFESIYSKNRKLFLIKVPHYRNHDLVRDIDIVEEIARIHGFSYFLDQLPEYKKRGKVSIKTSYVKKIRRTLQMIGFNEIMSCSLVNTNNKKNTIKLYNPIAEDQKYLKNNLLKSIIQNHLTNIKQDFTKTEIFEIGRIFNIDNDERYIENNHLGGLVNNNKFIQKDWSGKIEELNWFHAKNILEYFFKILNAHIKWHTSLNVNNKVDKEIQSTEKYYDKYNKVYICNNLSTEMIGLFGEINYEFFKTSTKKRTFIFEINIDKLIKTIYLKKHLKYIIKPYSVYPGVTRDISIEVKKNTPIEKIKKLIINKNSKINFVESIKLISEYYQQQNNKRFLCFRITYRSISKTLNTEDLKSIDKNIKYLFRKE</sequence>
<keyword evidence="12" id="KW-0934">Plastid</keyword>
<dbReference type="PANTHER" id="PTHR10947">
    <property type="entry name" value="PHENYLALANYL-TRNA SYNTHETASE BETA CHAIN AND LEUCINE-RICH REPEAT-CONTAINING PROTEIN 47"/>
    <property type="match status" value="1"/>
</dbReference>
<dbReference type="PANTHER" id="PTHR10947:SF0">
    <property type="entry name" value="PHENYLALANINE--TRNA LIGASE BETA SUBUNIT"/>
    <property type="match status" value="1"/>
</dbReference>
<dbReference type="SUPFAM" id="SSF54991">
    <property type="entry name" value="Anticodon-binding domain of PheRS"/>
    <property type="match status" value="1"/>
</dbReference>
<dbReference type="GO" id="GO:0005524">
    <property type="term" value="F:ATP binding"/>
    <property type="evidence" value="ECO:0007669"/>
    <property type="project" value="UniProtKB-KW"/>
</dbReference>
<evidence type="ECO:0000313" key="12">
    <source>
        <dbReference type="EMBL" id="ARW59680.1"/>
    </source>
</evidence>
<accession>A0A1Z1M198</accession>
<dbReference type="AlphaFoldDB" id="A0A1Z1M198"/>
<evidence type="ECO:0000256" key="1">
    <source>
        <dbReference type="ARBA" id="ARBA00001946"/>
    </source>
</evidence>
<keyword evidence="12" id="KW-0150">Chloroplast</keyword>
<evidence type="ECO:0000256" key="3">
    <source>
        <dbReference type="ARBA" id="ARBA00022598"/>
    </source>
</evidence>
<proteinExistence type="predicted"/>
<evidence type="ECO:0000259" key="11">
    <source>
        <dbReference type="PROSITE" id="PS51483"/>
    </source>
</evidence>
<dbReference type="SMART" id="SM00896">
    <property type="entry name" value="FDX-ACB"/>
    <property type="match status" value="1"/>
</dbReference>
<dbReference type="InterPro" id="IPR045864">
    <property type="entry name" value="aa-tRNA-synth_II/BPL/LPL"/>
</dbReference>
<evidence type="ECO:0000259" key="10">
    <source>
        <dbReference type="PROSITE" id="PS51447"/>
    </source>
</evidence>
<dbReference type="Pfam" id="PF03484">
    <property type="entry name" value="B5"/>
    <property type="match status" value="1"/>
</dbReference>
<dbReference type="GO" id="GO:0006432">
    <property type="term" value="P:phenylalanyl-tRNA aminoacylation"/>
    <property type="evidence" value="ECO:0007669"/>
    <property type="project" value="InterPro"/>
</dbReference>
<keyword evidence="7" id="KW-0460">Magnesium</keyword>
<keyword evidence="5" id="KW-0547">Nucleotide-binding</keyword>
<keyword evidence="3 12" id="KW-0436">Ligase</keyword>
<dbReference type="Pfam" id="PF17759">
    <property type="entry name" value="tRNA_synthFbeta"/>
    <property type="match status" value="1"/>
</dbReference>
<evidence type="ECO:0000256" key="9">
    <source>
        <dbReference type="ARBA" id="ARBA00023146"/>
    </source>
</evidence>
<evidence type="ECO:0000256" key="8">
    <source>
        <dbReference type="ARBA" id="ARBA00022917"/>
    </source>
</evidence>
<dbReference type="InterPro" id="IPR005147">
    <property type="entry name" value="tRNA_synthase_B5-dom"/>
</dbReference>
<dbReference type="GO" id="GO:0000287">
    <property type="term" value="F:magnesium ion binding"/>
    <property type="evidence" value="ECO:0007669"/>
    <property type="project" value="InterPro"/>
</dbReference>
<geneLocation type="chloroplast" evidence="12"/>
<dbReference type="Gene3D" id="3.30.930.10">
    <property type="entry name" value="Bira Bifunctional Protein, Domain 2"/>
    <property type="match status" value="1"/>
</dbReference>
<dbReference type="SUPFAM" id="SSF56037">
    <property type="entry name" value="PheT/TilS domain"/>
    <property type="match status" value="1"/>
</dbReference>
<protein>
    <recommendedName>
        <fullName evidence="2">phenylalanine--tRNA ligase</fullName>
        <ecNumber evidence="2">6.1.1.20</ecNumber>
    </recommendedName>
</protein>
<dbReference type="SUPFAM" id="SSF46955">
    <property type="entry name" value="Putative DNA-binding domain"/>
    <property type="match status" value="2"/>
</dbReference>
<organism evidence="12">
    <name type="scientific">Platysiphonia delicata</name>
    <dbReference type="NCBI Taxonomy" id="2006979"/>
    <lineage>
        <taxon>Eukaryota</taxon>
        <taxon>Rhodophyta</taxon>
        <taxon>Florideophyceae</taxon>
        <taxon>Rhodymeniophycidae</taxon>
        <taxon>Ceramiales</taxon>
        <taxon>Delesseriaceae</taxon>
        <taxon>Platysiphonia</taxon>
    </lineage>
</organism>
<feature type="domain" description="B5" evidence="11">
    <location>
        <begin position="259"/>
        <end position="344"/>
    </location>
</feature>
<dbReference type="Gene3D" id="3.30.70.380">
    <property type="entry name" value="Ferrodoxin-fold anticodon-binding domain"/>
    <property type="match status" value="1"/>
</dbReference>
<evidence type="ECO:0000256" key="6">
    <source>
        <dbReference type="ARBA" id="ARBA00022840"/>
    </source>
</evidence>
<dbReference type="SMART" id="SM00874">
    <property type="entry name" value="B5"/>
    <property type="match status" value="1"/>
</dbReference>
<dbReference type="InterPro" id="IPR041616">
    <property type="entry name" value="PheRS_beta_core"/>
</dbReference>
<evidence type="ECO:0000256" key="4">
    <source>
        <dbReference type="ARBA" id="ARBA00022723"/>
    </source>
</evidence>
<dbReference type="RefSeq" id="YP_009391536.1">
    <property type="nucleotide sequence ID" value="NC_035258.1"/>
</dbReference>
<dbReference type="GeneID" id="33353154"/>
<dbReference type="SUPFAM" id="SSF55681">
    <property type="entry name" value="Class II aaRS and biotin synthetases"/>
    <property type="match status" value="1"/>
</dbReference>
<dbReference type="InterPro" id="IPR020825">
    <property type="entry name" value="Phe-tRNA_synthase-like_B3/B4"/>
</dbReference>
<dbReference type="PROSITE" id="PS51483">
    <property type="entry name" value="B5"/>
    <property type="match status" value="1"/>
</dbReference>
<reference evidence="12" key="1">
    <citation type="journal article" date="2017" name="J. Phycol.">
        <title>Analysis of chloroplast genomes and a supermatrix inform reclassification of the Rhodomelaceae (Rhodophyta).</title>
        <authorList>
            <person name="Diaz-Tapia P."/>
            <person name="Maggs C.A."/>
            <person name="West J.A."/>
            <person name="Verbruggen H."/>
        </authorList>
    </citation>
    <scope>NUCLEOTIDE SEQUENCE</scope>
    <source>
        <strain evidence="12">HV1445</strain>
    </source>
</reference>
<comment type="cofactor">
    <cofactor evidence="1">
        <name>Mg(2+)</name>
        <dbReference type="ChEBI" id="CHEBI:18420"/>
    </cofactor>
</comment>
<dbReference type="Gene3D" id="3.50.40.10">
    <property type="entry name" value="Phenylalanyl-trna Synthetase, Chain B, domain 3"/>
    <property type="match status" value="1"/>
</dbReference>
<keyword evidence="9" id="KW-0030">Aminoacyl-tRNA synthetase</keyword>
<name>A0A1Z1M198_9FLOR</name>
<dbReference type="PROSITE" id="PS51447">
    <property type="entry name" value="FDX_ACB"/>
    <property type="match status" value="1"/>
</dbReference>
<keyword evidence="4" id="KW-0479">Metal-binding</keyword>
<keyword evidence="8" id="KW-0648">Protein biosynthesis</keyword>
<dbReference type="InterPro" id="IPR005121">
    <property type="entry name" value="Fdx_antiC-bd"/>
</dbReference>
<dbReference type="GO" id="GO:0009328">
    <property type="term" value="C:phenylalanine-tRNA ligase complex"/>
    <property type="evidence" value="ECO:0007669"/>
    <property type="project" value="TreeGrafter"/>
</dbReference>
<dbReference type="InterPro" id="IPR036690">
    <property type="entry name" value="Fdx_antiC-bd_sf"/>
</dbReference>
<gene>
    <name evidence="12" type="primary">syfB</name>
</gene>
<dbReference type="EMBL" id="MF101409">
    <property type="protein sequence ID" value="ARW59680.1"/>
    <property type="molecule type" value="Genomic_DNA"/>
</dbReference>
<evidence type="ECO:0000256" key="5">
    <source>
        <dbReference type="ARBA" id="ARBA00022741"/>
    </source>
</evidence>
<evidence type="ECO:0000256" key="2">
    <source>
        <dbReference type="ARBA" id="ARBA00012814"/>
    </source>
</evidence>
<dbReference type="GO" id="GO:0004826">
    <property type="term" value="F:phenylalanine-tRNA ligase activity"/>
    <property type="evidence" value="ECO:0007669"/>
    <property type="project" value="UniProtKB-EC"/>
</dbReference>